<evidence type="ECO:0000313" key="2">
    <source>
        <dbReference type="Proteomes" id="UP000039541"/>
    </source>
</evidence>
<proteinExistence type="predicted"/>
<organism evidence="1 2">
    <name type="scientific">Salmonella enterica subsp. enterica serovar Bovismorbificans</name>
    <dbReference type="NCBI Taxonomy" id="58097"/>
    <lineage>
        <taxon>Bacteria</taxon>
        <taxon>Pseudomonadati</taxon>
        <taxon>Pseudomonadota</taxon>
        <taxon>Gammaproteobacteria</taxon>
        <taxon>Enterobacterales</taxon>
        <taxon>Enterobacteriaceae</taxon>
        <taxon>Salmonella</taxon>
    </lineage>
</organism>
<dbReference type="Proteomes" id="UP000039541">
    <property type="component" value="Unassembled WGS sequence"/>
</dbReference>
<name>A0A655DUN5_SALET</name>
<reference evidence="1 2" key="1">
    <citation type="submission" date="2015-03" db="EMBL/GenBank/DDBJ databases">
        <authorList>
            <consortium name="Pathogen Informatics"/>
        </authorList>
    </citation>
    <scope>NUCLEOTIDE SEQUENCE [LARGE SCALE GENOMIC DNA]</scope>
    <source>
        <strain evidence="1 2">3476</strain>
    </source>
</reference>
<evidence type="ECO:0000313" key="1">
    <source>
        <dbReference type="EMBL" id="CNU88204.1"/>
    </source>
</evidence>
<accession>A0A655DUN5</accession>
<dbReference type="AlphaFoldDB" id="A0A655DUN5"/>
<gene>
    <name evidence="1" type="ORF">ERS008202_03760</name>
</gene>
<dbReference type="EMBL" id="CQPC01000063">
    <property type="protein sequence ID" value="CNU88204.1"/>
    <property type="molecule type" value="Genomic_DNA"/>
</dbReference>
<protein>
    <submittedName>
        <fullName evidence="1">Uncharacterized protein</fullName>
    </submittedName>
</protein>
<sequence>MSLIQKAPHVSVAASVYIQTKRGERRLTYLFNRIFIVVFVTRGPHYITALCSERFWCRGTCLHYILRCFGCCQRCRFGICQGFGFSIFGCFFRSLLGGLGLSFLDSVIPGLSAIFFLDSPLLF</sequence>